<dbReference type="SUPFAM" id="SSF55154">
    <property type="entry name" value="CYTH-like phosphatases"/>
    <property type="match status" value="1"/>
</dbReference>
<proteinExistence type="predicted"/>
<name>A0A9E4N6M3_9GAMM</name>
<comment type="caution">
    <text evidence="1">The sequence shown here is derived from an EMBL/GenBank/DDBJ whole genome shotgun (WGS) entry which is preliminary data.</text>
</comment>
<protein>
    <submittedName>
        <fullName evidence="1">Adenylate cyclase</fullName>
    </submittedName>
</protein>
<gene>
    <name evidence="1" type="ORF">JAZ07_19370</name>
</gene>
<feature type="non-terminal residue" evidence="1">
    <location>
        <position position="1"/>
    </location>
</feature>
<dbReference type="InterPro" id="IPR033469">
    <property type="entry name" value="CYTH-like_dom_sf"/>
</dbReference>
<dbReference type="Gene3D" id="2.40.320.10">
    <property type="entry name" value="Hypothetical Protein Pfu-838710-001"/>
    <property type="match status" value="1"/>
</dbReference>
<dbReference type="EMBL" id="JAEPCM010000714">
    <property type="protein sequence ID" value="MCG7948507.1"/>
    <property type="molecule type" value="Genomic_DNA"/>
</dbReference>
<organism evidence="1 2">
    <name type="scientific">Candidatus Thiodiazotropha taylori</name>
    <dbReference type="NCBI Taxonomy" id="2792791"/>
    <lineage>
        <taxon>Bacteria</taxon>
        <taxon>Pseudomonadati</taxon>
        <taxon>Pseudomonadota</taxon>
        <taxon>Gammaproteobacteria</taxon>
        <taxon>Chromatiales</taxon>
        <taxon>Sedimenticolaceae</taxon>
        <taxon>Candidatus Thiodiazotropha</taxon>
    </lineage>
</organism>
<dbReference type="InterPro" id="IPR012042">
    <property type="entry name" value="NeuTTM/CthTTM-like"/>
</dbReference>
<dbReference type="PANTHER" id="PTHR40114">
    <property type="entry name" value="SLR0698 PROTEIN"/>
    <property type="match status" value="1"/>
</dbReference>
<accession>A0A9E4N6M3</accession>
<sequence>IDKVRYKVRCGEHIWDLDLFHGANQGLVMAEVELGREDEAFVMPEWAGEEVSGDTRYYNANLVKHPFCEW</sequence>
<reference evidence="1" key="1">
    <citation type="journal article" date="2021" name="Proc. Natl. Acad. Sci. U.S.A.">
        <title>Global biogeography of chemosynthetic symbionts reveals both localized and globally distributed symbiont groups. .</title>
        <authorList>
            <person name="Osvatic J.T."/>
            <person name="Wilkins L.G.E."/>
            <person name="Leibrecht L."/>
            <person name="Leray M."/>
            <person name="Zauner S."/>
            <person name="Polzin J."/>
            <person name="Camacho Y."/>
            <person name="Gros O."/>
            <person name="van Gils J.A."/>
            <person name="Eisen J.A."/>
            <person name="Petersen J.M."/>
            <person name="Yuen B."/>
        </authorList>
    </citation>
    <scope>NUCLEOTIDE SEQUENCE</scope>
    <source>
        <strain evidence="1">MAGclacostrist064TRANS</strain>
    </source>
</reference>
<evidence type="ECO:0000313" key="1">
    <source>
        <dbReference type="EMBL" id="MCG7948507.1"/>
    </source>
</evidence>
<dbReference type="AlphaFoldDB" id="A0A9E4N6M3"/>
<dbReference type="Proteomes" id="UP000886667">
    <property type="component" value="Unassembled WGS sequence"/>
</dbReference>
<dbReference type="PANTHER" id="PTHR40114:SF1">
    <property type="entry name" value="SLR0698 PROTEIN"/>
    <property type="match status" value="1"/>
</dbReference>
<evidence type="ECO:0000313" key="2">
    <source>
        <dbReference type="Proteomes" id="UP000886667"/>
    </source>
</evidence>